<feature type="compositionally biased region" description="Basic residues" evidence="1">
    <location>
        <begin position="25"/>
        <end position="39"/>
    </location>
</feature>
<feature type="region of interest" description="Disordered" evidence="1">
    <location>
        <begin position="131"/>
        <end position="150"/>
    </location>
</feature>
<dbReference type="EMBL" id="CAMPGE010009699">
    <property type="protein sequence ID" value="CAI2368565.1"/>
    <property type="molecule type" value="Genomic_DNA"/>
</dbReference>
<organism evidence="2 3">
    <name type="scientific">Euplotes crassus</name>
    <dbReference type="NCBI Taxonomy" id="5936"/>
    <lineage>
        <taxon>Eukaryota</taxon>
        <taxon>Sar</taxon>
        <taxon>Alveolata</taxon>
        <taxon>Ciliophora</taxon>
        <taxon>Intramacronucleata</taxon>
        <taxon>Spirotrichea</taxon>
        <taxon>Hypotrichia</taxon>
        <taxon>Euplotida</taxon>
        <taxon>Euplotidae</taxon>
        <taxon>Moneuplotes</taxon>
    </lineage>
</organism>
<accession>A0AAD1UPR1</accession>
<name>A0AAD1UPR1_EUPCR</name>
<evidence type="ECO:0000313" key="2">
    <source>
        <dbReference type="EMBL" id="CAI2368565.1"/>
    </source>
</evidence>
<reference evidence="2" key="1">
    <citation type="submission" date="2023-07" db="EMBL/GenBank/DDBJ databases">
        <authorList>
            <consortium name="AG Swart"/>
            <person name="Singh M."/>
            <person name="Singh A."/>
            <person name="Seah K."/>
            <person name="Emmerich C."/>
        </authorList>
    </citation>
    <scope>NUCLEOTIDE SEQUENCE</scope>
    <source>
        <strain evidence="2">DP1</strain>
    </source>
</reference>
<dbReference type="AlphaFoldDB" id="A0AAD1UPR1"/>
<evidence type="ECO:0000313" key="3">
    <source>
        <dbReference type="Proteomes" id="UP001295684"/>
    </source>
</evidence>
<feature type="region of interest" description="Disordered" evidence="1">
    <location>
        <begin position="1"/>
        <end position="39"/>
    </location>
</feature>
<sequence>MEANKKLEISSSLSSILNDSSKTSQTKHHGKTRIQTKIKLPTRKFDNSSDTDLIKRDDEGTFLTSVKASKEPTDEQKAIVLFGKNRKSKPSYKGLTSSNSSIENIQLRNLKKPPIYLPELRNRKDIWKGKSSSDLLAQNTSRKGKKKFDPTAHLRGNKNWFLVPNKNVLLCLSDKDLNEEIKSMSKRHKSQANIKSKEPLPKKKSKYKLSNAVTHLKDLKKNCYSQKEHTFRVMNRENTPWIDTASFYPTFENKKDAFIEKYQVLLDYQEMLEKRISGKVYKNQDKSQPESQTLSLIDQKPVNSIMPDAAKLENLGSDINSKSIDETALKTNTITSFPTSKPENYFQRINRENKEYQETLKHYFDSYFKNMKEEEVQQYGLFKTSKLSQN</sequence>
<protein>
    <submittedName>
        <fullName evidence="2">Uncharacterized protein</fullName>
    </submittedName>
</protein>
<feature type="compositionally biased region" description="Polar residues" evidence="1">
    <location>
        <begin position="131"/>
        <end position="141"/>
    </location>
</feature>
<dbReference type="Proteomes" id="UP001295684">
    <property type="component" value="Unassembled WGS sequence"/>
</dbReference>
<keyword evidence="3" id="KW-1185">Reference proteome</keyword>
<proteinExistence type="predicted"/>
<evidence type="ECO:0000256" key="1">
    <source>
        <dbReference type="SAM" id="MobiDB-lite"/>
    </source>
</evidence>
<feature type="compositionally biased region" description="Low complexity" evidence="1">
    <location>
        <begin position="9"/>
        <end position="24"/>
    </location>
</feature>
<gene>
    <name evidence="2" type="ORF">ECRASSUSDP1_LOCUS9859</name>
</gene>
<comment type="caution">
    <text evidence="2">The sequence shown here is derived from an EMBL/GenBank/DDBJ whole genome shotgun (WGS) entry which is preliminary data.</text>
</comment>